<name>A0A6A6A049_9PLEO</name>
<keyword evidence="3" id="KW-1185">Reference proteome</keyword>
<evidence type="ECO:0000313" key="3">
    <source>
        <dbReference type="Proteomes" id="UP000799771"/>
    </source>
</evidence>
<dbReference type="RefSeq" id="XP_033519591.1">
    <property type="nucleotide sequence ID" value="XM_033661986.1"/>
</dbReference>
<gene>
    <name evidence="2" type="ORF">P153DRAFT_122531</name>
</gene>
<proteinExistence type="predicted"/>
<feature type="region of interest" description="Disordered" evidence="1">
    <location>
        <begin position="1"/>
        <end position="20"/>
    </location>
</feature>
<reference evidence="2" key="1">
    <citation type="journal article" date="2020" name="Stud. Mycol.">
        <title>101 Dothideomycetes genomes: a test case for predicting lifestyles and emergence of pathogens.</title>
        <authorList>
            <person name="Haridas S."/>
            <person name="Albert R."/>
            <person name="Binder M."/>
            <person name="Bloem J."/>
            <person name="Labutti K."/>
            <person name="Salamov A."/>
            <person name="Andreopoulos B."/>
            <person name="Baker S."/>
            <person name="Barry K."/>
            <person name="Bills G."/>
            <person name="Bluhm B."/>
            <person name="Cannon C."/>
            <person name="Castanera R."/>
            <person name="Culley D."/>
            <person name="Daum C."/>
            <person name="Ezra D."/>
            <person name="Gonzalez J."/>
            <person name="Henrissat B."/>
            <person name="Kuo A."/>
            <person name="Liang C."/>
            <person name="Lipzen A."/>
            <person name="Lutzoni F."/>
            <person name="Magnuson J."/>
            <person name="Mondo S."/>
            <person name="Nolan M."/>
            <person name="Ohm R."/>
            <person name="Pangilinan J."/>
            <person name="Park H.-J."/>
            <person name="Ramirez L."/>
            <person name="Alfaro M."/>
            <person name="Sun H."/>
            <person name="Tritt A."/>
            <person name="Yoshinaga Y."/>
            <person name="Zwiers L.-H."/>
            <person name="Turgeon B."/>
            <person name="Goodwin S."/>
            <person name="Spatafora J."/>
            <person name="Crous P."/>
            <person name="Grigoriev I."/>
        </authorList>
    </citation>
    <scope>NUCLEOTIDE SEQUENCE</scope>
    <source>
        <strain evidence="2">CBS 119687</strain>
    </source>
</reference>
<dbReference type="Proteomes" id="UP000799771">
    <property type="component" value="Unassembled WGS sequence"/>
</dbReference>
<accession>A0A6A6A049</accession>
<protein>
    <submittedName>
        <fullName evidence="2">Uncharacterized protein</fullName>
    </submittedName>
</protein>
<dbReference type="GeneID" id="54402418"/>
<sequence length="126" mass="13836">MRAETGSIVTASARSSGPNISSKVTLSSTSIGKVGATNPSVIRKLSINPQRWIDVFRIVRSIHGHVFRPEIEANTDTSRFLHKLACKLAVQVHPSSLLDDDAQPIPLREGYCSYLCRYGRPNTCRG</sequence>
<organism evidence="2 3">
    <name type="scientific">Dothidotthia symphoricarpi CBS 119687</name>
    <dbReference type="NCBI Taxonomy" id="1392245"/>
    <lineage>
        <taxon>Eukaryota</taxon>
        <taxon>Fungi</taxon>
        <taxon>Dikarya</taxon>
        <taxon>Ascomycota</taxon>
        <taxon>Pezizomycotina</taxon>
        <taxon>Dothideomycetes</taxon>
        <taxon>Pleosporomycetidae</taxon>
        <taxon>Pleosporales</taxon>
        <taxon>Dothidotthiaceae</taxon>
        <taxon>Dothidotthia</taxon>
    </lineage>
</organism>
<dbReference type="EMBL" id="ML977517">
    <property type="protein sequence ID" value="KAF2125199.1"/>
    <property type="molecule type" value="Genomic_DNA"/>
</dbReference>
<feature type="compositionally biased region" description="Polar residues" evidence="1">
    <location>
        <begin position="7"/>
        <end position="20"/>
    </location>
</feature>
<dbReference type="AlphaFoldDB" id="A0A6A6A049"/>
<evidence type="ECO:0000313" key="2">
    <source>
        <dbReference type="EMBL" id="KAF2125199.1"/>
    </source>
</evidence>
<evidence type="ECO:0000256" key="1">
    <source>
        <dbReference type="SAM" id="MobiDB-lite"/>
    </source>
</evidence>